<dbReference type="Gene3D" id="3.40.710.10">
    <property type="entry name" value="DD-peptidase/beta-lactamase superfamily"/>
    <property type="match status" value="1"/>
</dbReference>
<keyword evidence="2" id="KW-0732">Signal</keyword>
<feature type="chain" id="PRO_5045849190" evidence="2">
    <location>
        <begin position="22"/>
        <end position="470"/>
    </location>
</feature>
<organism evidence="4 5">
    <name type="scientific">Steroidobacter flavus</name>
    <dbReference type="NCBI Taxonomy" id="1842136"/>
    <lineage>
        <taxon>Bacteria</taxon>
        <taxon>Pseudomonadati</taxon>
        <taxon>Pseudomonadota</taxon>
        <taxon>Gammaproteobacteria</taxon>
        <taxon>Steroidobacterales</taxon>
        <taxon>Steroidobacteraceae</taxon>
        <taxon>Steroidobacter</taxon>
    </lineage>
</organism>
<dbReference type="InterPro" id="IPR012338">
    <property type="entry name" value="Beta-lactam/transpept-like"/>
</dbReference>
<proteinExistence type="predicted"/>
<dbReference type="RefSeq" id="WP_380594117.1">
    <property type="nucleotide sequence ID" value="NZ_JBHSDU010000001.1"/>
</dbReference>
<keyword evidence="4" id="KW-0378">Hydrolase</keyword>
<dbReference type="PANTHER" id="PTHR43283:SF7">
    <property type="entry name" value="BETA-LACTAMASE-RELATED DOMAIN-CONTAINING PROTEIN"/>
    <property type="match status" value="1"/>
</dbReference>
<evidence type="ECO:0000259" key="3">
    <source>
        <dbReference type="Pfam" id="PF00144"/>
    </source>
</evidence>
<dbReference type="SUPFAM" id="SSF56601">
    <property type="entry name" value="beta-lactamase/transpeptidase-like"/>
    <property type="match status" value="1"/>
</dbReference>
<keyword evidence="5" id="KW-1185">Reference proteome</keyword>
<dbReference type="GO" id="GO:0016787">
    <property type="term" value="F:hydrolase activity"/>
    <property type="evidence" value="ECO:0007669"/>
    <property type="project" value="UniProtKB-KW"/>
</dbReference>
<dbReference type="InterPro" id="IPR050789">
    <property type="entry name" value="Diverse_Enzym_Activities"/>
</dbReference>
<dbReference type="EC" id="3.-.-.-" evidence="4"/>
<feature type="compositionally biased region" description="Polar residues" evidence="1">
    <location>
        <begin position="114"/>
        <end position="130"/>
    </location>
</feature>
<feature type="signal peptide" evidence="2">
    <location>
        <begin position="1"/>
        <end position="21"/>
    </location>
</feature>
<dbReference type="EMBL" id="JBHSDU010000001">
    <property type="protein sequence ID" value="MFC4307662.1"/>
    <property type="molecule type" value="Genomic_DNA"/>
</dbReference>
<evidence type="ECO:0000256" key="1">
    <source>
        <dbReference type="SAM" id="MobiDB-lite"/>
    </source>
</evidence>
<protein>
    <submittedName>
        <fullName evidence="4">Serine hydrolase domain-containing protein</fullName>
        <ecNumber evidence="4">3.-.-.-</ecNumber>
    </submittedName>
</protein>
<evidence type="ECO:0000256" key="2">
    <source>
        <dbReference type="SAM" id="SignalP"/>
    </source>
</evidence>
<name>A0ABV8SL87_9GAMM</name>
<accession>A0ABV8SL87</accession>
<evidence type="ECO:0000313" key="4">
    <source>
        <dbReference type="EMBL" id="MFC4307662.1"/>
    </source>
</evidence>
<feature type="region of interest" description="Disordered" evidence="1">
    <location>
        <begin position="114"/>
        <end position="144"/>
    </location>
</feature>
<comment type="caution">
    <text evidence="4">The sequence shown here is derived from an EMBL/GenBank/DDBJ whole genome shotgun (WGS) entry which is preliminary data.</text>
</comment>
<dbReference type="InterPro" id="IPR001466">
    <property type="entry name" value="Beta-lactam-related"/>
</dbReference>
<evidence type="ECO:0000313" key="5">
    <source>
        <dbReference type="Proteomes" id="UP001595904"/>
    </source>
</evidence>
<feature type="domain" description="Beta-lactamase-related" evidence="3">
    <location>
        <begin position="173"/>
        <end position="444"/>
    </location>
</feature>
<dbReference type="Pfam" id="PF00144">
    <property type="entry name" value="Beta-lactamase"/>
    <property type="match status" value="1"/>
</dbReference>
<dbReference type="Proteomes" id="UP001595904">
    <property type="component" value="Unassembled WGS sequence"/>
</dbReference>
<sequence>MRRLASLSSLGLLLTAGHASALELGKMAPADLARLKARTVCSCVFVQRMSLEQCADGRSAIWRYASPDPAPPLLTSNKQRLDITRTVDGGWVQLLEGERVLAQSRYLADGGGCVTQTTVQAPPPSTNATPAESPDSDPLPRATVPAGVDTKQLDAILTEGFSATGPLQGFARAAVVVSGGRVVADRYAPGYSAHNLFYVGSIAKTQNNLLAGLLVREGKLQVKEAVNLPEWRKSGDARGKITYDDLLKMVSGLSWDEQFWAPGDNGYELFFGGAGSMDEQRYMTARTLEAQPGTHFEYSTGAATLLGGLLQAKIGAGTRAPLLKTLHEQLLEPIGARQFVTEFDPAGNFTPGHTLFIGAEDLARIGFLFANDGVWNGQRILPEGWVAYSTQPALASAPDYGAQLMLNMAGVSGCFGHQGVGSSFLVVCPQRDLVLVWLNSVFNFTGAVAFDAPVTLLRRVITSFPERATP</sequence>
<reference evidence="5" key="1">
    <citation type="journal article" date="2019" name="Int. J. Syst. Evol. Microbiol.">
        <title>The Global Catalogue of Microorganisms (GCM) 10K type strain sequencing project: providing services to taxonomists for standard genome sequencing and annotation.</title>
        <authorList>
            <consortium name="The Broad Institute Genomics Platform"/>
            <consortium name="The Broad Institute Genome Sequencing Center for Infectious Disease"/>
            <person name="Wu L."/>
            <person name="Ma J."/>
        </authorList>
    </citation>
    <scope>NUCLEOTIDE SEQUENCE [LARGE SCALE GENOMIC DNA]</scope>
    <source>
        <strain evidence="5">CGMCC 1.10759</strain>
    </source>
</reference>
<gene>
    <name evidence="4" type="ORF">ACFPN2_01075</name>
</gene>
<dbReference type="PANTHER" id="PTHR43283">
    <property type="entry name" value="BETA-LACTAMASE-RELATED"/>
    <property type="match status" value="1"/>
</dbReference>